<accession>A0ABP9V8M0</accession>
<reference evidence="4 5" key="1">
    <citation type="submission" date="2024-02" db="EMBL/GenBank/DDBJ databases">
        <title>Deinococcus xinjiangensis NBRC 107630.</title>
        <authorList>
            <person name="Ichikawa N."/>
            <person name="Katano-Makiyama Y."/>
            <person name="Hidaka K."/>
        </authorList>
    </citation>
    <scope>NUCLEOTIDE SEQUENCE [LARGE SCALE GENOMIC DNA]</scope>
    <source>
        <strain evidence="4 5">NBRC 107630</strain>
    </source>
</reference>
<feature type="domain" description="UspA" evidence="3">
    <location>
        <begin position="8"/>
        <end position="155"/>
    </location>
</feature>
<evidence type="ECO:0000256" key="2">
    <source>
        <dbReference type="PIRNR" id="PIRNR006276"/>
    </source>
</evidence>
<comment type="similarity">
    <text evidence="1 2">Belongs to the universal stress protein A family.</text>
</comment>
<dbReference type="PANTHER" id="PTHR46268">
    <property type="entry name" value="STRESS RESPONSE PROTEIN NHAX"/>
    <property type="match status" value="1"/>
</dbReference>
<keyword evidence="2" id="KW-0963">Cytoplasm</keyword>
<evidence type="ECO:0000256" key="1">
    <source>
        <dbReference type="ARBA" id="ARBA00008791"/>
    </source>
</evidence>
<dbReference type="PANTHER" id="PTHR46268:SF15">
    <property type="entry name" value="UNIVERSAL STRESS PROTEIN HP_0031"/>
    <property type="match status" value="1"/>
</dbReference>
<evidence type="ECO:0000313" key="4">
    <source>
        <dbReference type="EMBL" id="GAA5500961.1"/>
    </source>
</evidence>
<gene>
    <name evidence="4" type="ORF">Dxin01_00689</name>
</gene>
<comment type="subcellular location">
    <subcellularLocation>
        <location evidence="2">Cytoplasm</location>
    </subcellularLocation>
</comment>
<comment type="caution">
    <text evidence="4">The sequence shown here is derived from an EMBL/GenBank/DDBJ whole genome shotgun (WGS) entry which is preliminary data.</text>
</comment>
<proteinExistence type="inferred from homology"/>
<dbReference type="EMBL" id="BAABRN010000005">
    <property type="protein sequence ID" value="GAA5500961.1"/>
    <property type="molecule type" value="Genomic_DNA"/>
</dbReference>
<sequence>MTQPTHQYRHILVATGGAPHSQIAVQRAIEVAKHYGATLHVVTVIPQGGSALMNAAVAFPGAETFEAQAMQGENLQREQALKTAADEIRATGLTVVEHLIAALKPADAILQAAQEAGADLIVMGRRHKSAWTAALAGSVSDMVSHASPVDVLIAR</sequence>
<dbReference type="SUPFAM" id="SSF52402">
    <property type="entry name" value="Adenine nucleotide alpha hydrolases-like"/>
    <property type="match status" value="1"/>
</dbReference>
<protein>
    <recommendedName>
        <fullName evidence="2">Universal stress protein</fullName>
    </recommendedName>
</protein>
<dbReference type="Pfam" id="PF00582">
    <property type="entry name" value="Usp"/>
    <property type="match status" value="1"/>
</dbReference>
<dbReference type="CDD" id="cd00293">
    <property type="entry name" value="USP-like"/>
    <property type="match status" value="1"/>
</dbReference>
<dbReference type="RefSeq" id="WP_353540937.1">
    <property type="nucleotide sequence ID" value="NZ_BAABRN010000005.1"/>
</dbReference>
<dbReference type="Proteomes" id="UP001458946">
    <property type="component" value="Unassembled WGS sequence"/>
</dbReference>
<dbReference type="InterPro" id="IPR006016">
    <property type="entry name" value="UspA"/>
</dbReference>
<keyword evidence="5" id="KW-1185">Reference proteome</keyword>
<name>A0ABP9V8M0_9DEIO</name>
<dbReference type="InterPro" id="IPR014729">
    <property type="entry name" value="Rossmann-like_a/b/a_fold"/>
</dbReference>
<evidence type="ECO:0000259" key="3">
    <source>
        <dbReference type="Pfam" id="PF00582"/>
    </source>
</evidence>
<dbReference type="PIRSF" id="PIRSF006276">
    <property type="entry name" value="UspA"/>
    <property type="match status" value="1"/>
</dbReference>
<organism evidence="4 5">
    <name type="scientific">Deinococcus xinjiangensis</name>
    <dbReference type="NCBI Taxonomy" id="457454"/>
    <lineage>
        <taxon>Bacteria</taxon>
        <taxon>Thermotogati</taxon>
        <taxon>Deinococcota</taxon>
        <taxon>Deinococci</taxon>
        <taxon>Deinococcales</taxon>
        <taxon>Deinococcaceae</taxon>
        <taxon>Deinococcus</taxon>
    </lineage>
</organism>
<evidence type="ECO:0000313" key="5">
    <source>
        <dbReference type="Proteomes" id="UP001458946"/>
    </source>
</evidence>
<dbReference type="InterPro" id="IPR006015">
    <property type="entry name" value="Universal_stress_UspA"/>
</dbReference>
<dbReference type="Gene3D" id="3.40.50.620">
    <property type="entry name" value="HUPs"/>
    <property type="match status" value="1"/>
</dbReference>
<dbReference type="PRINTS" id="PR01438">
    <property type="entry name" value="UNVRSLSTRESS"/>
</dbReference>